<keyword evidence="1" id="KW-0472">Membrane</keyword>
<keyword evidence="1" id="KW-1133">Transmembrane helix</keyword>
<dbReference type="Pfam" id="PF08592">
    <property type="entry name" value="Anthrone_oxy"/>
    <property type="match status" value="1"/>
</dbReference>
<dbReference type="Proteomes" id="UP000255355">
    <property type="component" value="Unassembled WGS sequence"/>
</dbReference>
<comment type="caution">
    <text evidence="2">The sequence shown here is derived from an EMBL/GenBank/DDBJ whole genome shotgun (WGS) entry which is preliminary data.</text>
</comment>
<accession>A0A370HBQ9</accession>
<reference evidence="2 3" key="1">
    <citation type="submission" date="2018-07" db="EMBL/GenBank/DDBJ databases">
        <title>Genomic Encyclopedia of Type Strains, Phase IV (KMG-IV): sequencing the most valuable type-strain genomes for metagenomic binning, comparative biology and taxonomic classification.</title>
        <authorList>
            <person name="Goeker M."/>
        </authorList>
    </citation>
    <scope>NUCLEOTIDE SEQUENCE [LARGE SCALE GENOMIC DNA]</scope>
    <source>
        <strain evidence="2 3">DSM 44952</strain>
    </source>
</reference>
<protein>
    <submittedName>
        <fullName evidence="2">Putative membrane protein</fullName>
    </submittedName>
</protein>
<name>A0A370HBQ9_9NOCA</name>
<dbReference type="RefSeq" id="WP_084519755.1">
    <property type="nucleotide sequence ID" value="NZ_QQAZ01000002.1"/>
</dbReference>
<dbReference type="STRING" id="1210089.GCA_001613165_03769"/>
<keyword evidence="1" id="KW-0812">Transmembrane</keyword>
<feature type="transmembrane region" description="Helical" evidence="1">
    <location>
        <begin position="84"/>
        <end position="105"/>
    </location>
</feature>
<dbReference type="OrthoDB" id="428263at2"/>
<evidence type="ECO:0000313" key="2">
    <source>
        <dbReference type="EMBL" id="RDI54383.1"/>
    </source>
</evidence>
<sequence>MKLLQTSTLLAAIVSTGLMAGLFAGFAYAVMPGLGRSSDRTFVEAMQGINKAIINPAFMIPFMGSIPLLALAAFLAWRGYGRPTLPWLIAALVLYLVAFVVTSAANVPLNDQLAAAGDPSQADPQAIRDAFETKWVVWNVVRALLHTAAFACLAWALIVYGAHRLAASNVAAGGLSVSAAPAGWQQTTGDRFHHRVPGPGAPGQWR</sequence>
<feature type="transmembrane region" description="Helical" evidence="1">
    <location>
        <begin position="53"/>
        <end position="77"/>
    </location>
</feature>
<organism evidence="2 3">
    <name type="scientific">Nocardia mexicana</name>
    <dbReference type="NCBI Taxonomy" id="279262"/>
    <lineage>
        <taxon>Bacteria</taxon>
        <taxon>Bacillati</taxon>
        <taxon>Actinomycetota</taxon>
        <taxon>Actinomycetes</taxon>
        <taxon>Mycobacteriales</taxon>
        <taxon>Nocardiaceae</taxon>
        <taxon>Nocardia</taxon>
    </lineage>
</organism>
<dbReference type="InterPro" id="IPR013901">
    <property type="entry name" value="Anthrone_oxy"/>
</dbReference>
<gene>
    <name evidence="2" type="ORF">DFR68_102508</name>
</gene>
<evidence type="ECO:0000256" key="1">
    <source>
        <dbReference type="SAM" id="Phobius"/>
    </source>
</evidence>
<dbReference type="AlphaFoldDB" id="A0A370HBQ9"/>
<evidence type="ECO:0000313" key="3">
    <source>
        <dbReference type="Proteomes" id="UP000255355"/>
    </source>
</evidence>
<keyword evidence="3" id="KW-1185">Reference proteome</keyword>
<feature type="transmembrane region" description="Helical" evidence="1">
    <location>
        <begin position="143"/>
        <end position="162"/>
    </location>
</feature>
<dbReference type="EMBL" id="QQAZ01000002">
    <property type="protein sequence ID" value="RDI54383.1"/>
    <property type="molecule type" value="Genomic_DNA"/>
</dbReference>
<proteinExistence type="predicted"/>